<dbReference type="Proteomes" id="UP000366872">
    <property type="component" value="Unassembled WGS sequence"/>
</dbReference>
<evidence type="ECO:0000256" key="1">
    <source>
        <dbReference type="ARBA" id="ARBA00004672"/>
    </source>
</evidence>
<proteinExistence type="inferred from homology"/>
<dbReference type="Gene3D" id="3.30.200.20">
    <property type="entry name" value="Phosphorylase Kinase, domain 1"/>
    <property type="match status" value="1"/>
</dbReference>
<dbReference type="PANTHER" id="PTHR43700:SF1">
    <property type="entry name" value="PHOSPHORIBOSYLAMINOIMIDAZOLE-SUCCINOCARBOXAMIDE SYNTHASE"/>
    <property type="match status" value="1"/>
</dbReference>
<dbReference type="FunFam" id="3.30.470.20:FF:000015">
    <property type="entry name" value="Phosphoribosylaminoimidazole-succinocarboxamide synthase"/>
    <property type="match status" value="1"/>
</dbReference>
<dbReference type="AlphaFoldDB" id="A0A6C2U039"/>
<evidence type="ECO:0000259" key="9">
    <source>
        <dbReference type="Pfam" id="PF01259"/>
    </source>
</evidence>
<dbReference type="NCBIfam" id="TIGR00081">
    <property type="entry name" value="purC"/>
    <property type="match status" value="1"/>
</dbReference>
<evidence type="ECO:0000256" key="2">
    <source>
        <dbReference type="ARBA" id="ARBA00010190"/>
    </source>
</evidence>
<dbReference type="Gene3D" id="3.30.470.20">
    <property type="entry name" value="ATP-grasp fold, B domain"/>
    <property type="match status" value="1"/>
</dbReference>
<keyword evidence="3 8" id="KW-0436">Ligase</keyword>
<dbReference type="UniPathway" id="UPA00074">
    <property type="reaction ID" value="UER00131"/>
</dbReference>
<dbReference type="PROSITE" id="PS01057">
    <property type="entry name" value="SAICAR_SYNTHETASE_1"/>
    <property type="match status" value="1"/>
</dbReference>
<dbReference type="InterPro" id="IPR028923">
    <property type="entry name" value="SAICAR_synt/ADE2_N"/>
</dbReference>
<evidence type="ECO:0000256" key="5">
    <source>
        <dbReference type="ARBA" id="ARBA00022755"/>
    </source>
</evidence>
<name>A0A6C2U039_PONDE</name>
<feature type="domain" description="SAICAR synthetase/ADE2 N-terminal" evidence="9">
    <location>
        <begin position="16"/>
        <end position="265"/>
    </location>
</feature>
<dbReference type="GO" id="GO:0005737">
    <property type="term" value="C:cytoplasm"/>
    <property type="evidence" value="ECO:0007669"/>
    <property type="project" value="TreeGrafter"/>
</dbReference>
<dbReference type="HAMAP" id="MF_00137">
    <property type="entry name" value="SAICAR_synth"/>
    <property type="match status" value="1"/>
</dbReference>
<dbReference type="GO" id="GO:0005524">
    <property type="term" value="F:ATP binding"/>
    <property type="evidence" value="ECO:0007669"/>
    <property type="project" value="UniProtKB-KW"/>
</dbReference>
<dbReference type="EC" id="6.3.2.6" evidence="8"/>
<dbReference type="PANTHER" id="PTHR43700">
    <property type="entry name" value="PHOSPHORIBOSYLAMINOIMIDAZOLE-SUCCINOCARBOXAMIDE SYNTHASE"/>
    <property type="match status" value="1"/>
</dbReference>
<dbReference type="InterPro" id="IPR001636">
    <property type="entry name" value="SAICAR_synth"/>
</dbReference>
<reference evidence="10 11" key="1">
    <citation type="submission" date="2019-04" db="EMBL/GenBank/DDBJ databases">
        <authorList>
            <person name="Van Vliet M D."/>
        </authorList>
    </citation>
    <scope>NUCLEOTIDE SEQUENCE [LARGE SCALE GENOMIC DNA]</scope>
    <source>
        <strain evidence="10 11">F1</strain>
    </source>
</reference>
<evidence type="ECO:0000256" key="8">
    <source>
        <dbReference type="HAMAP-Rule" id="MF_00137"/>
    </source>
</evidence>
<evidence type="ECO:0000313" key="10">
    <source>
        <dbReference type="EMBL" id="VGO12961.1"/>
    </source>
</evidence>
<organism evidence="10 11">
    <name type="scientific">Pontiella desulfatans</name>
    <dbReference type="NCBI Taxonomy" id="2750659"/>
    <lineage>
        <taxon>Bacteria</taxon>
        <taxon>Pseudomonadati</taxon>
        <taxon>Kiritimatiellota</taxon>
        <taxon>Kiritimatiellia</taxon>
        <taxon>Kiritimatiellales</taxon>
        <taxon>Pontiellaceae</taxon>
        <taxon>Pontiella</taxon>
    </lineage>
</organism>
<keyword evidence="6 8" id="KW-0067">ATP-binding</keyword>
<evidence type="ECO:0000256" key="7">
    <source>
        <dbReference type="ARBA" id="ARBA00048475"/>
    </source>
</evidence>
<comment type="similarity">
    <text evidence="2 8">Belongs to the SAICAR synthetase family.</text>
</comment>
<keyword evidence="11" id="KW-1185">Reference proteome</keyword>
<dbReference type="SUPFAM" id="SSF56104">
    <property type="entry name" value="SAICAR synthase-like"/>
    <property type="match status" value="1"/>
</dbReference>
<dbReference type="RefSeq" id="WP_136078583.1">
    <property type="nucleotide sequence ID" value="NZ_CAAHFG010000001.1"/>
</dbReference>
<evidence type="ECO:0000256" key="6">
    <source>
        <dbReference type="ARBA" id="ARBA00022840"/>
    </source>
</evidence>
<dbReference type="InterPro" id="IPR018236">
    <property type="entry name" value="SAICAR_synthetase_CS"/>
</dbReference>
<keyword evidence="4 8" id="KW-0547">Nucleotide-binding</keyword>
<keyword evidence="5 8" id="KW-0658">Purine biosynthesis</keyword>
<gene>
    <name evidence="8 10" type="primary">purC</name>
    <name evidence="10" type="ORF">PDESU_01515</name>
</gene>
<dbReference type="EMBL" id="CAAHFG010000001">
    <property type="protein sequence ID" value="VGO12961.1"/>
    <property type="molecule type" value="Genomic_DNA"/>
</dbReference>
<evidence type="ECO:0000256" key="4">
    <source>
        <dbReference type="ARBA" id="ARBA00022741"/>
    </source>
</evidence>
<comment type="pathway">
    <text evidence="1 8">Purine metabolism; IMP biosynthesis via de novo pathway; 5-amino-1-(5-phospho-D-ribosyl)imidazole-4-carboxamide from 5-amino-1-(5-phospho-D-ribosyl)imidazole-4-carboxylate: step 1/2.</text>
</comment>
<accession>A0A6C2U039</accession>
<evidence type="ECO:0000256" key="3">
    <source>
        <dbReference type="ARBA" id="ARBA00022598"/>
    </source>
</evidence>
<sequence>MTPAATKIELPGIEKFKSGKVREVYDLGDQYLFVASDRISAFDVVMPDGIPDKGSVLNMISKFWFDRTGDVVKNHMISTDVADFPAELQEHAELLKGRSMLVKKAELLPVECIVRGYLIGSGWKEYQKSGTIGGMPLRAGYEMAGKLDEPIFTPSTKADEGHDENISTEQMKEIVGEELGQKLVDISLKLYKTAADYALTKGIIIADTKFEFGMIGDELILIDEVLTPDSSRFWPADTYKPGSSPFSFDKQFVRDYLETLDWDKTPPGPVLPDEVIEKSREKYLEAYRLLTGEELSC</sequence>
<dbReference type="PROSITE" id="PS01058">
    <property type="entry name" value="SAICAR_SYNTHETASE_2"/>
    <property type="match status" value="1"/>
</dbReference>
<dbReference type="NCBIfam" id="NF010568">
    <property type="entry name" value="PRK13961.1"/>
    <property type="match status" value="1"/>
</dbReference>
<protein>
    <recommendedName>
        <fullName evidence="8">Phosphoribosylaminoimidazole-succinocarboxamide synthase</fullName>
        <ecNumber evidence="8">6.3.2.6</ecNumber>
    </recommendedName>
    <alternativeName>
        <fullName evidence="8">SAICAR synthetase</fullName>
    </alternativeName>
</protein>
<dbReference type="GO" id="GO:0006189">
    <property type="term" value="P:'de novo' IMP biosynthetic process"/>
    <property type="evidence" value="ECO:0007669"/>
    <property type="project" value="UniProtKB-UniRule"/>
</dbReference>
<dbReference type="Pfam" id="PF01259">
    <property type="entry name" value="SAICAR_synt"/>
    <property type="match status" value="1"/>
</dbReference>
<evidence type="ECO:0000313" key="11">
    <source>
        <dbReference type="Proteomes" id="UP000366872"/>
    </source>
</evidence>
<dbReference type="CDD" id="cd01414">
    <property type="entry name" value="SAICAR_synt_Sc"/>
    <property type="match status" value="1"/>
</dbReference>
<comment type="catalytic activity">
    <reaction evidence="7 8">
        <text>5-amino-1-(5-phospho-D-ribosyl)imidazole-4-carboxylate + L-aspartate + ATP = (2S)-2-[5-amino-1-(5-phospho-beta-D-ribosyl)imidazole-4-carboxamido]succinate + ADP + phosphate + 2 H(+)</text>
        <dbReference type="Rhea" id="RHEA:22628"/>
        <dbReference type="ChEBI" id="CHEBI:15378"/>
        <dbReference type="ChEBI" id="CHEBI:29991"/>
        <dbReference type="ChEBI" id="CHEBI:30616"/>
        <dbReference type="ChEBI" id="CHEBI:43474"/>
        <dbReference type="ChEBI" id="CHEBI:58443"/>
        <dbReference type="ChEBI" id="CHEBI:77657"/>
        <dbReference type="ChEBI" id="CHEBI:456216"/>
        <dbReference type="EC" id="6.3.2.6"/>
    </reaction>
</comment>
<dbReference type="GO" id="GO:0004639">
    <property type="term" value="F:phosphoribosylaminoimidazolesuccinocarboxamide synthase activity"/>
    <property type="evidence" value="ECO:0007669"/>
    <property type="project" value="UniProtKB-UniRule"/>
</dbReference>